<reference evidence="2" key="1">
    <citation type="submission" date="2014-06" db="EMBL/GenBank/DDBJ databases">
        <title>Key roles for freshwater Actinobacteria revealed by deep metagenomic sequencing.</title>
        <authorList>
            <person name="Ghai R."/>
            <person name="Mizuno C.M."/>
            <person name="Picazo A."/>
            <person name="Camacho A."/>
            <person name="Rodriguez-Valera F."/>
        </authorList>
    </citation>
    <scope>NUCLEOTIDE SEQUENCE</scope>
</reference>
<dbReference type="InterPro" id="IPR000905">
    <property type="entry name" value="Gcp-like_dom"/>
</dbReference>
<dbReference type="Pfam" id="PF00814">
    <property type="entry name" value="TsaD"/>
    <property type="match status" value="1"/>
</dbReference>
<proteinExistence type="predicted"/>
<name>A0A094Q8T6_9ZZZZ</name>
<sequence length="205" mass="21790">MNVLAIDTSVGVSVAILRSSGEVTQSQAIDHGMQGELTAELISKVVTDSGLKIEEITDVVVGVGPGPFTGLRVGIVTAAVFAHARNISIHGICSLDAIAFDYANPCVVVTDARRKELYWARYEGDRIGEPQVSKPEVIASQFPDSMFVGPGAQLYPDFISGSLMELKAGSLAKLFASGSAQLVDVLPMYLRKPDAVEPTIRKSVL</sequence>
<protein>
    <recommendedName>
        <fullName evidence="1">Gcp-like domain-containing protein</fullName>
    </recommendedName>
</protein>
<accession>A0A094Q8T6</accession>
<dbReference type="NCBIfam" id="TIGR03725">
    <property type="entry name" value="T6A_YeaZ"/>
    <property type="match status" value="1"/>
</dbReference>
<dbReference type="GO" id="GO:0002949">
    <property type="term" value="P:tRNA threonylcarbamoyladenosine modification"/>
    <property type="evidence" value="ECO:0007669"/>
    <property type="project" value="InterPro"/>
</dbReference>
<dbReference type="EMBL" id="JNSL01000042">
    <property type="protein sequence ID" value="KGA18514.1"/>
    <property type="molecule type" value="Genomic_DNA"/>
</dbReference>
<gene>
    <name evidence="2" type="ORF">GM51_8200</name>
</gene>
<evidence type="ECO:0000259" key="1">
    <source>
        <dbReference type="Pfam" id="PF00814"/>
    </source>
</evidence>
<organism evidence="2">
    <name type="scientific">freshwater metagenome</name>
    <dbReference type="NCBI Taxonomy" id="449393"/>
    <lineage>
        <taxon>unclassified sequences</taxon>
        <taxon>metagenomes</taxon>
        <taxon>ecological metagenomes</taxon>
    </lineage>
</organism>
<dbReference type="InterPro" id="IPR022496">
    <property type="entry name" value="T6A_TsaB"/>
</dbReference>
<comment type="caution">
    <text evidence="2">The sequence shown here is derived from an EMBL/GenBank/DDBJ whole genome shotgun (WGS) entry which is preliminary data.</text>
</comment>
<dbReference type="SUPFAM" id="SSF53067">
    <property type="entry name" value="Actin-like ATPase domain"/>
    <property type="match status" value="2"/>
</dbReference>
<dbReference type="AlphaFoldDB" id="A0A094Q8T6"/>
<evidence type="ECO:0000313" key="2">
    <source>
        <dbReference type="EMBL" id="KGA18514.1"/>
    </source>
</evidence>
<dbReference type="Gene3D" id="3.30.420.40">
    <property type="match status" value="2"/>
</dbReference>
<dbReference type="InterPro" id="IPR043129">
    <property type="entry name" value="ATPase_NBD"/>
</dbReference>
<feature type="domain" description="Gcp-like" evidence="1">
    <location>
        <begin position="39"/>
        <end position="123"/>
    </location>
</feature>